<dbReference type="InterPro" id="IPR011034">
    <property type="entry name" value="Formyl_transferase-like_C_sf"/>
</dbReference>
<dbReference type="InterPro" id="IPR044135">
    <property type="entry name" value="Met-tRNA-FMT_C"/>
</dbReference>
<comment type="similarity">
    <text evidence="1 5">Belongs to the Fmt family.</text>
</comment>
<evidence type="ECO:0000256" key="2">
    <source>
        <dbReference type="ARBA" id="ARBA00012261"/>
    </source>
</evidence>
<protein>
    <recommendedName>
        <fullName evidence="2 5">Methionyl-tRNA formyltransferase</fullName>
        <ecNumber evidence="2 5">2.1.2.9</ecNumber>
    </recommendedName>
</protein>
<dbReference type="InterPro" id="IPR005793">
    <property type="entry name" value="Formyl_trans_C"/>
</dbReference>
<dbReference type="eggNOG" id="COG0223">
    <property type="taxonomic scope" value="Bacteria"/>
</dbReference>
<evidence type="ECO:0000313" key="11">
    <source>
        <dbReference type="Proteomes" id="UP000220611"/>
    </source>
</evidence>
<reference evidence="9 11" key="3">
    <citation type="submission" date="2017-07" db="EMBL/GenBank/DDBJ databases">
        <title>Prevalence of linear plasmids in Cutibacterium (Propionibacterium) acnes isolates obtained from prostatic tissue.</title>
        <authorList>
            <person name="Davidsson S."/>
            <person name="Carlsson J."/>
            <person name="Molling P."/>
            <person name="Andren O."/>
            <person name="Andersson S.-O."/>
            <person name="Brzuszkiewicz E."/>
            <person name="Poehlein A."/>
            <person name="Al-Zeer M."/>
            <person name="Brinkmann V."/>
            <person name="Scavenius C."/>
            <person name="Nazipi S."/>
            <person name="Soderquist B."/>
            <person name="Bruggemann H."/>
        </authorList>
    </citation>
    <scope>NUCLEOTIDE SEQUENCE [LARGE SCALE GENOMIC DNA]</scope>
    <source>
        <strain evidence="9 11">DSM 753</strain>
    </source>
</reference>
<keyword evidence="11" id="KW-1185">Reference proteome</keyword>
<dbReference type="CDD" id="cd08646">
    <property type="entry name" value="FMT_core_Met-tRNA-FMT_N"/>
    <property type="match status" value="1"/>
</dbReference>
<dbReference type="HAMAP" id="MF_00182">
    <property type="entry name" value="Formyl_trans"/>
    <property type="match status" value="1"/>
</dbReference>
<reference evidence="8 10" key="1">
    <citation type="submission" date="2007-08" db="EMBL/GenBank/DDBJ databases">
        <title>Draft genome sequence of Clostridium leptum (DSM 753).</title>
        <authorList>
            <person name="Sudarsanam P."/>
            <person name="Ley R."/>
            <person name="Guruge J."/>
            <person name="Turnbaugh P.J."/>
            <person name="Mahowald M."/>
            <person name="Liep D."/>
            <person name="Gordon J."/>
        </authorList>
    </citation>
    <scope>NUCLEOTIDE SEQUENCE [LARGE SCALE GENOMIC DNA]</scope>
    <source>
        <strain evidence="8 10">DSM 753</strain>
    </source>
</reference>
<dbReference type="GO" id="GO:0005829">
    <property type="term" value="C:cytosol"/>
    <property type="evidence" value="ECO:0007669"/>
    <property type="project" value="TreeGrafter"/>
</dbReference>
<dbReference type="FunFam" id="3.40.50.12230:FF:000001">
    <property type="entry name" value="Methionyl-tRNA formyltransferase"/>
    <property type="match status" value="1"/>
</dbReference>
<comment type="catalytic activity">
    <reaction evidence="5">
        <text>L-methionyl-tRNA(fMet) + (6R)-10-formyltetrahydrofolate = N-formyl-L-methionyl-tRNA(fMet) + (6S)-5,6,7,8-tetrahydrofolate + H(+)</text>
        <dbReference type="Rhea" id="RHEA:24380"/>
        <dbReference type="Rhea" id="RHEA-COMP:9952"/>
        <dbReference type="Rhea" id="RHEA-COMP:9953"/>
        <dbReference type="ChEBI" id="CHEBI:15378"/>
        <dbReference type="ChEBI" id="CHEBI:57453"/>
        <dbReference type="ChEBI" id="CHEBI:78530"/>
        <dbReference type="ChEBI" id="CHEBI:78844"/>
        <dbReference type="ChEBI" id="CHEBI:195366"/>
        <dbReference type="EC" id="2.1.2.9"/>
    </reaction>
</comment>
<evidence type="ECO:0000256" key="1">
    <source>
        <dbReference type="ARBA" id="ARBA00010699"/>
    </source>
</evidence>
<dbReference type="GO" id="GO:0004479">
    <property type="term" value="F:methionyl-tRNA formyltransferase activity"/>
    <property type="evidence" value="ECO:0007669"/>
    <property type="project" value="UniProtKB-UniRule"/>
</dbReference>
<evidence type="ECO:0000259" key="7">
    <source>
        <dbReference type="Pfam" id="PF02911"/>
    </source>
</evidence>
<feature type="binding site" evidence="5">
    <location>
        <begin position="109"/>
        <end position="112"/>
    </location>
    <ligand>
        <name>(6S)-5,6,7,8-tetrahydrofolate</name>
        <dbReference type="ChEBI" id="CHEBI:57453"/>
    </ligand>
</feature>
<dbReference type="OrthoDB" id="9802815at2"/>
<dbReference type="PANTHER" id="PTHR11138">
    <property type="entry name" value="METHIONYL-TRNA FORMYLTRANSFERASE"/>
    <property type="match status" value="1"/>
</dbReference>
<comment type="caution">
    <text evidence="8">The sequence shown here is derived from an EMBL/GenBank/DDBJ whole genome shotgun (WGS) entry which is preliminary data.</text>
</comment>
<feature type="domain" description="Formyl transferase N-terminal" evidence="6">
    <location>
        <begin position="1"/>
        <end position="179"/>
    </location>
</feature>
<accession>A7VUU2</accession>
<evidence type="ECO:0000256" key="3">
    <source>
        <dbReference type="ARBA" id="ARBA00022679"/>
    </source>
</evidence>
<dbReference type="InterPro" id="IPR036477">
    <property type="entry name" value="Formyl_transf_N_sf"/>
</dbReference>
<dbReference type="AlphaFoldDB" id="A7VUU2"/>
<dbReference type="Pfam" id="PF02911">
    <property type="entry name" value="Formyl_trans_C"/>
    <property type="match status" value="1"/>
</dbReference>
<dbReference type="InterPro" id="IPR001555">
    <property type="entry name" value="GART_AS"/>
</dbReference>
<gene>
    <name evidence="5 8" type="primary">fmt</name>
    <name evidence="9" type="ORF">CH238_06830</name>
    <name evidence="8" type="ORF">CLOLEP_02339</name>
</gene>
<dbReference type="InterPro" id="IPR002376">
    <property type="entry name" value="Formyl_transf_N"/>
</dbReference>
<dbReference type="InterPro" id="IPR005794">
    <property type="entry name" value="Fmt"/>
</dbReference>
<dbReference type="EMBL" id="NOXF01000004">
    <property type="protein sequence ID" value="PEQ24672.1"/>
    <property type="molecule type" value="Genomic_DNA"/>
</dbReference>
<proteinExistence type="inferred from homology"/>
<organism evidence="8 10">
    <name type="scientific">[Clostridium] leptum DSM 753</name>
    <dbReference type="NCBI Taxonomy" id="428125"/>
    <lineage>
        <taxon>Bacteria</taxon>
        <taxon>Bacillati</taxon>
        <taxon>Bacillota</taxon>
        <taxon>Clostridia</taxon>
        <taxon>Eubacteriales</taxon>
        <taxon>Oscillospiraceae</taxon>
        <taxon>Oscillospiraceae incertae sedis</taxon>
    </lineage>
</organism>
<dbReference type="SUPFAM" id="SSF53328">
    <property type="entry name" value="Formyltransferase"/>
    <property type="match status" value="1"/>
</dbReference>
<dbReference type="CDD" id="cd08704">
    <property type="entry name" value="Met_tRNA_FMT_C"/>
    <property type="match status" value="1"/>
</dbReference>
<dbReference type="EMBL" id="ABCB02000019">
    <property type="protein sequence ID" value="EDO60742.1"/>
    <property type="molecule type" value="Genomic_DNA"/>
</dbReference>
<dbReference type="EC" id="2.1.2.9" evidence="2 5"/>
<evidence type="ECO:0000256" key="4">
    <source>
        <dbReference type="ARBA" id="ARBA00022917"/>
    </source>
</evidence>
<dbReference type="Pfam" id="PF00551">
    <property type="entry name" value="Formyl_trans_N"/>
    <property type="match status" value="1"/>
</dbReference>
<dbReference type="PANTHER" id="PTHR11138:SF5">
    <property type="entry name" value="METHIONYL-TRNA FORMYLTRANSFERASE, MITOCHONDRIAL"/>
    <property type="match status" value="1"/>
</dbReference>
<dbReference type="Gene3D" id="3.40.50.12230">
    <property type="match status" value="1"/>
</dbReference>
<evidence type="ECO:0000256" key="5">
    <source>
        <dbReference type="HAMAP-Rule" id="MF_00182"/>
    </source>
</evidence>
<evidence type="ECO:0000259" key="6">
    <source>
        <dbReference type="Pfam" id="PF00551"/>
    </source>
</evidence>
<dbReference type="NCBIfam" id="TIGR00460">
    <property type="entry name" value="fmt"/>
    <property type="match status" value="1"/>
</dbReference>
<dbReference type="SUPFAM" id="SSF50486">
    <property type="entry name" value="FMT C-terminal domain-like"/>
    <property type="match status" value="1"/>
</dbReference>
<reference evidence="8 10" key="2">
    <citation type="submission" date="2007-08" db="EMBL/GenBank/DDBJ databases">
        <authorList>
            <person name="Fulton L."/>
            <person name="Clifton S."/>
            <person name="Fulton B."/>
            <person name="Xu J."/>
            <person name="Minx P."/>
            <person name="Pepin K.H."/>
            <person name="Johnson M."/>
            <person name="Thiruvilangam P."/>
            <person name="Bhonagiri V."/>
            <person name="Nash W.E."/>
            <person name="Wang C."/>
            <person name="Mardis E.R."/>
            <person name="Wilson R.K."/>
        </authorList>
    </citation>
    <scope>NUCLEOTIDE SEQUENCE [LARGE SCALE GENOMIC DNA]</scope>
    <source>
        <strain evidence="8 10">DSM 753</strain>
    </source>
</reference>
<dbReference type="HOGENOM" id="CLU_033347_1_1_9"/>
<name>A7VUU2_9FIRM</name>
<dbReference type="InterPro" id="IPR041711">
    <property type="entry name" value="Met-tRNA-FMT_N"/>
</dbReference>
<dbReference type="Proteomes" id="UP000220611">
    <property type="component" value="Unassembled WGS sequence"/>
</dbReference>
<keyword evidence="3 5" id="KW-0808">Transferase</keyword>
<dbReference type="PROSITE" id="PS00373">
    <property type="entry name" value="GART"/>
    <property type="match status" value="1"/>
</dbReference>
<keyword evidence="4 5" id="KW-0648">Protein biosynthesis</keyword>
<feature type="domain" description="Formyl transferase C-terminal" evidence="7">
    <location>
        <begin position="204"/>
        <end position="297"/>
    </location>
</feature>
<sequence>MRIVFMGTPDFAVPCLAGLLEAGHQVCGVFTQPDKPKGRKMVLTPPPVKELALEKGLPVYQPAKMRDGEALGILQELRPELIVVVAYGKILPKEILTLPPKGCVNVHGSLLPKYRGAAPIQWSVINGEKETGVTTMLMDEGLDTGDMLLRETVKIGENETAGELFDRLAPIGAQLLLKTLEGLEQGSIAPQKQNDQESTYASMLDKNLSAVNWNKSSREVHNLIRGLTPWPTAYTVLEGKKLKLFGSSVSAAKGGAGEIVSLNPFLVGCGDGVCVRIDQVQLEGKKRMGAAEFFRGHPVPLKTSLN</sequence>
<evidence type="ECO:0000313" key="8">
    <source>
        <dbReference type="EMBL" id="EDO60742.1"/>
    </source>
</evidence>
<comment type="function">
    <text evidence="5">Attaches a formyl group to the free amino group of methionyl-tRNA(fMet). The formyl group appears to play a dual role in the initiator identity of N-formylmethionyl-tRNA by promoting its recognition by IF2 and preventing the misappropriation of this tRNA by the elongation apparatus.</text>
</comment>
<evidence type="ECO:0000313" key="10">
    <source>
        <dbReference type="Proteomes" id="UP000003490"/>
    </source>
</evidence>
<dbReference type="Proteomes" id="UP000003490">
    <property type="component" value="Unassembled WGS sequence"/>
</dbReference>
<evidence type="ECO:0000313" key="9">
    <source>
        <dbReference type="EMBL" id="PEQ24672.1"/>
    </source>
</evidence>